<reference evidence="4 5" key="1">
    <citation type="submission" date="2016-10" db="EMBL/GenBank/DDBJ databases">
        <authorList>
            <person name="Varghese N."/>
            <person name="Submissions S."/>
        </authorList>
    </citation>
    <scope>NUCLEOTIDE SEQUENCE [LARGE SCALE GENOMIC DNA]</scope>
    <source>
        <strain evidence="4 5">LMG 22274</strain>
    </source>
</reference>
<evidence type="ECO:0000313" key="4">
    <source>
        <dbReference type="EMBL" id="SEJ32526.1"/>
    </source>
</evidence>
<feature type="domain" description="HTH tetR-type" evidence="3">
    <location>
        <begin position="14"/>
        <end position="74"/>
    </location>
</feature>
<feature type="DNA-binding region" description="H-T-H motif" evidence="2">
    <location>
        <begin position="37"/>
        <end position="56"/>
    </location>
</feature>
<dbReference type="PANTHER" id="PTHR30055:SF226">
    <property type="entry name" value="HTH-TYPE TRANSCRIPTIONAL REGULATOR PKSA"/>
    <property type="match status" value="1"/>
</dbReference>
<dbReference type="PRINTS" id="PR00455">
    <property type="entry name" value="HTHTETR"/>
</dbReference>
<dbReference type="PROSITE" id="PS50977">
    <property type="entry name" value="HTH_TETR_2"/>
    <property type="match status" value="1"/>
</dbReference>
<name>A0AAQ1GD52_9BURK</name>
<dbReference type="InterPro" id="IPR009057">
    <property type="entry name" value="Homeodomain-like_sf"/>
</dbReference>
<dbReference type="GO" id="GO:0000976">
    <property type="term" value="F:transcription cis-regulatory region binding"/>
    <property type="evidence" value="ECO:0007669"/>
    <property type="project" value="TreeGrafter"/>
</dbReference>
<keyword evidence="1 2" id="KW-0238">DNA-binding</keyword>
<proteinExistence type="predicted"/>
<dbReference type="Pfam" id="PF00440">
    <property type="entry name" value="TetR_N"/>
    <property type="match status" value="1"/>
</dbReference>
<evidence type="ECO:0000256" key="2">
    <source>
        <dbReference type="PROSITE-ProRule" id="PRU00335"/>
    </source>
</evidence>
<dbReference type="AlphaFoldDB" id="A0AAQ1GD52"/>
<gene>
    <name evidence="4" type="ORF">SAMN05216550_10414</name>
</gene>
<dbReference type="PANTHER" id="PTHR30055">
    <property type="entry name" value="HTH-TYPE TRANSCRIPTIONAL REGULATOR RUTR"/>
    <property type="match status" value="1"/>
</dbReference>
<protein>
    <submittedName>
        <fullName evidence="4">Transcriptional regulator, TetR family</fullName>
    </submittedName>
</protein>
<evidence type="ECO:0000259" key="3">
    <source>
        <dbReference type="PROSITE" id="PS50977"/>
    </source>
</evidence>
<evidence type="ECO:0000256" key="1">
    <source>
        <dbReference type="ARBA" id="ARBA00023125"/>
    </source>
</evidence>
<dbReference type="InterPro" id="IPR001647">
    <property type="entry name" value="HTH_TetR"/>
</dbReference>
<evidence type="ECO:0000313" key="5">
    <source>
        <dbReference type="Proteomes" id="UP000183529"/>
    </source>
</evidence>
<dbReference type="Gene3D" id="1.10.357.10">
    <property type="entry name" value="Tetracycline Repressor, domain 2"/>
    <property type="match status" value="1"/>
</dbReference>
<dbReference type="InterPro" id="IPR050109">
    <property type="entry name" value="HTH-type_TetR-like_transc_reg"/>
</dbReference>
<dbReference type="SUPFAM" id="SSF46689">
    <property type="entry name" value="Homeodomain-like"/>
    <property type="match status" value="1"/>
</dbReference>
<dbReference type="EMBL" id="FNZM01000004">
    <property type="protein sequence ID" value="SEJ32526.1"/>
    <property type="molecule type" value="Genomic_DNA"/>
</dbReference>
<comment type="caution">
    <text evidence="4">The sequence shown here is derived from an EMBL/GenBank/DDBJ whole genome shotgun (WGS) entry which is preliminary data.</text>
</comment>
<accession>A0AAQ1GD52</accession>
<dbReference type="Proteomes" id="UP000183529">
    <property type="component" value="Unassembled WGS sequence"/>
</dbReference>
<sequence length="196" mass="21398">MGQYRGTNAESRRLERRDKLMAAARKVFGERGFHGASVRAICDEAGLTERYFYESFANSEALFIAMHKATSDRIIRTIAAAADACPGESLDKVHAMLAAYYEDIRADPISARLFAIDAGYISAAAKEVCANWRQSFGALVAQTLNKHASPGNPLVRSGSVIALLEIGVEWMESGFALPINEIIEAALVFAVVLRDR</sequence>
<dbReference type="GO" id="GO:0003700">
    <property type="term" value="F:DNA-binding transcription factor activity"/>
    <property type="evidence" value="ECO:0007669"/>
    <property type="project" value="TreeGrafter"/>
</dbReference>
<organism evidence="4 5">
    <name type="scientific">Paraburkholderia tropica</name>
    <dbReference type="NCBI Taxonomy" id="92647"/>
    <lineage>
        <taxon>Bacteria</taxon>
        <taxon>Pseudomonadati</taxon>
        <taxon>Pseudomonadota</taxon>
        <taxon>Betaproteobacteria</taxon>
        <taxon>Burkholderiales</taxon>
        <taxon>Burkholderiaceae</taxon>
        <taxon>Paraburkholderia</taxon>
    </lineage>
</organism>